<dbReference type="SMART" id="SM00822">
    <property type="entry name" value="PKS_KR"/>
    <property type="match status" value="1"/>
</dbReference>
<dbReference type="InterPro" id="IPR036291">
    <property type="entry name" value="NAD(P)-bd_dom_sf"/>
</dbReference>
<dbReference type="NCBIfam" id="NF006114">
    <property type="entry name" value="PRK08263.1"/>
    <property type="match status" value="1"/>
</dbReference>
<evidence type="ECO:0000259" key="4">
    <source>
        <dbReference type="SMART" id="SM00822"/>
    </source>
</evidence>
<accession>A0A7Y9J0V7</accession>
<dbReference type="RefSeq" id="WP_179751681.1">
    <property type="nucleotide sequence ID" value="NZ_BAAAGN010000012.1"/>
</dbReference>
<dbReference type="SUPFAM" id="SSF51735">
    <property type="entry name" value="NAD(P)-binding Rossmann-fold domains"/>
    <property type="match status" value="1"/>
</dbReference>
<feature type="domain" description="Ketoreductase" evidence="4">
    <location>
        <begin position="3"/>
        <end position="178"/>
    </location>
</feature>
<dbReference type="InterPro" id="IPR051911">
    <property type="entry name" value="SDR_oxidoreductase"/>
</dbReference>
<name>A0A7Y9J0V7_9ACTN</name>
<protein>
    <submittedName>
        <fullName evidence="5">NAD(P)-dependent dehydrogenase (Short-subunit alcohol dehydrogenase family)</fullName>
    </submittedName>
</protein>
<comment type="caution">
    <text evidence="5">The sequence shown here is derived from an EMBL/GenBank/DDBJ whole genome shotgun (WGS) entry which is preliminary data.</text>
</comment>
<evidence type="ECO:0000313" key="6">
    <source>
        <dbReference type="Proteomes" id="UP000521922"/>
    </source>
</evidence>
<dbReference type="InterPro" id="IPR002347">
    <property type="entry name" value="SDR_fam"/>
</dbReference>
<evidence type="ECO:0000313" key="5">
    <source>
        <dbReference type="EMBL" id="NYD22597.1"/>
    </source>
</evidence>
<dbReference type="Gene3D" id="3.40.50.720">
    <property type="entry name" value="NAD(P)-binding Rossmann-like Domain"/>
    <property type="match status" value="1"/>
</dbReference>
<keyword evidence="2" id="KW-0560">Oxidoreductase</keyword>
<proteinExistence type="inferred from homology"/>
<comment type="similarity">
    <text evidence="1 3">Belongs to the short-chain dehydrogenases/reductases (SDR) family.</text>
</comment>
<dbReference type="Proteomes" id="UP000521922">
    <property type="component" value="Unassembled WGS sequence"/>
</dbReference>
<evidence type="ECO:0000256" key="2">
    <source>
        <dbReference type="ARBA" id="ARBA00023002"/>
    </source>
</evidence>
<organism evidence="5 6">
    <name type="scientific">Kineococcus aurantiacus</name>
    <dbReference type="NCBI Taxonomy" id="37633"/>
    <lineage>
        <taxon>Bacteria</taxon>
        <taxon>Bacillati</taxon>
        <taxon>Actinomycetota</taxon>
        <taxon>Actinomycetes</taxon>
        <taxon>Kineosporiales</taxon>
        <taxon>Kineosporiaceae</taxon>
        <taxon>Kineococcus</taxon>
    </lineage>
</organism>
<dbReference type="AlphaFoldDB" id="A0A7Y9J0V7"/>
<evidence type="ECO:0000256" key="3">
    <source>
        <dbReference type="RuleBase" id="RU000363"/>
    </source>
</evidence>
<evidence type="ECO:0000256" key="1">
    <source>
        <dbReference type="ARBA" id="ARBA00006484"/>
    </source>
</evidence>
<dbReference type="InterPro" id="IPR020904">
    <property type="entry name" value="Sc_DH/Rdtase_CS"/>
</dbReference>
<keyword evidence="6" id="KW-1185">Reference proteome</keyword>
<reference evidence="5 6" key="1">
    <citation type="submission" date="2020-07" db="EMBL/GenBank/DDBJ databases">
        <title>Sequencing the genomes of 1000 actinobacteria strains.</title>
        <authorList>
            <person name="Klenk H.-P."/>
        </authorList>
    </citation>
    <scope>NUCLEOTIDE SEQUENCE [LARGE SCALE GENOMIC DNA]</scope>
    <source>
        <strain evidence="5 6">DSM 7487</strain>
    </source>
</reference>
<sequence>MSKTWFITGASRGFGRRFAEAALQRGDRVAATARDSAALTDLSSQYGEAVLPLTLDVTDRAGVKRAVNHAHDHFGRLDVIVNNAGSGLMGVVEDLTEDALRAQFEVNVFAPLWVTQAALPHLRSQGSGHIVMLSSLLGVAAFPTTGGYSASKAALEAYSESLAQEVSGFGVKVTIVEPGAFNTGFSANATYSTPSPDYAQVHETVGAAFATFPSPDPAGVGAALLDVVDAEDAPLRVFFGTFGLQTVEPLYAQRLATWKSAAAISAKAETVPA</sequence>
<dbReference type="GO" id="GO:0016491">
    <property type="term" value="F:oxidoreductase activity"/>
    <property type="evidence" value="ECO:0007669"/>
    <property type="project" value="UniProtKB-KW"/>
</dbReference>
<dbReference type="EMBL" id="JACCBB010000001">
    <property type="protein sequence ID" value="NYD22597.1"/>
    <property type="molecule type" value="Genomic_DNA"/>
</dbReference>
<dbReference type="PRINTS" id="PR00081">
    <property type="entry name" value="GDHRDH"/>
</dbReference>
<gene>
    <name evidence="5" type="ORF">BJ968_002137</name>
</gene>
<dbReference type="PANTHER" id="PTHR43976">
    <property type="entry name" value="SHORT CHAIN DEHYDROGENASE"/>
    <property type="match status" value="1"/>
</dbReference>
<dbReference type="CDD" id="cd05374">
    <property type="entry name" value="17beta-HSD-like_SDR_c"/>
    <property type="match status" value="1"/>
</dbReference>
<dbReference type="PANTHER" id="PTHR43976:SF16">
    <property type="entry name" value="SHORT-CHAIN DEHYDROGENASE_REDUCTASE FAMILY PROTEIN"/>
    <property type="match status" value="1"/>
</dbReference>
<dbReference type="PROSITE" id="PS00061">
    <property type="entry name" value="ADH_SHORT"/>
    <property type="match status" value="1"/>
</dbReference>
<dbReference type="PRINTS" id="PR00080">
    <property type="entry name" value="SDRFAMILY"/>
</dbReference>
<dbReference type="Pfam" id="PF00106">
    <property type="entry name" value="adh_short"/>
    <property type="match status" value="1"/>
</dbReference>
<dbReference type="InterPro" id="IPR057326">
    <property type="entry name" value="KR_dom"/>
</dbReference>